<dbReference type="GO" id="GO:0008810">
    <property type="term" value="F:cellulase activity"/>
    <property type="evidence" value="ECO:0007669"/>
    <property type="project" value="InterPro"/>
</dbReference>
<dbReference type="Pfam" id="PF02927">
    <property type="entry name" value="CelD_N"/>
    <property type="match status" value="1"/>
</dbReference>
<feature type="domain" description="Cellulase Ig-like" evidence="6">
    <location>
        <begin position="3"/>
        <end position="82"/>
    </location>
</feature>
<sequence length="589" mass="67569">MTQIFTNHIGYDSGDTKQAVYRRKDKETPVSFSVVCDKTDTPVFTGTLAECGEVDRWETGYYYTMRFDDVQEEGTYYLTVTDDAGKTARSYPFQIAKNLLEVSTLSAVGYYFKAQRSTGEYEAIDKRLRFVGNRTGTHDVHGGWYDATGDYGVHLSHLCHTNYFNPQQAAFSAYAFFKMNDLLEKAEYPYYTMLKRRILEEGMYGADFMMRMRAPSKSFFRSKSRTMDAYGPVSKMRVISCSFRNPTKRKGGGAWGDYNEVTDYDYETSFRSGGGYAIAALAYAARTAFPSDYTKEEYLNAAIESYEYLEANNEKYANDGKWNLLDEYCALEALIEIYKTTREFDYLRRAGQMADRIMDRYVAIDDTMGYLRVNDTDRPFFHAADAGMPVVNLLDYYRICRDSEKKAKVLDICERLMRHEVAVTNEVANPFGYARQLVIGGDGVKKTQFFYPHDVETAPWWQGENARIASLASAARSLAQETADEALAAALKKYADDQINWVLGLNPFDSCMLEGEGRNNIDYFFEYDRRDFIQCPGGIVNGITGGLHDEHGIEFVFKPTDEVIDNWRWAEQWIPHATWYMYALCLKKI</sequence>
<dbReference type="Pfam" id="PF00759">
    <property type="entry name" value="Glyco_hydro_9"/>
    <property type="match status" value="1"/>
</dbReference>
<evidence type="ECO:0000256" key="1">
    <source>
        <dbReference type="ARBA" id="ARBA00007072"/>
    </source>
</evidence>
<evidence type="ECO:0000259" key="5">
    <source>
        <dbReference type="Pfam" id="PF00759"/>
    </source>
</evidence>
<name>A0A938X7B4_9FIRM</name>
<dbReference type="InterPro" id="IPR001701">
    <property type="entry name" value="Glyco_hydro_9"/>
</dbReference>
<keyword evidence="2" id="KW-0136">Cellulose degradation</keyword>
<dbReference type="AlphaFoldDB" id="A0A938X7B4"/>
<dbReference type="EMBL" id="JACJKY010000005">
    <property type="protein sequence ID" value="MBM6920460.1"/>
    <property type="molecule type" value="Genomic_DNA"/>
</dbReference>
<keyword evidence="7" id="KW-0378">Hydrolase</keyword>
<evidence type="ECO:0000256" key="3">
    <source>
        <dbReference type="ARBA" id="ARBA00023277"/>
    </source>
</evidence>
<evidence type="ECO:0000256" key="2">
    <source>
        <dbReference type="ARBA" id="ARBA00023001"/>
    </source>
</evidence>
<dbReference type="InterPro" id="IPR004197">
    <property type="entry name" value="Cellulase_Ig-like"/>
</dbReference>
<keyword evidence="3" id="KW-0119">Carbohydrate metabolism</keyword>
<accession>A0A938X7B4</accession>
<protein>
    <submittedName>
        <fullName evidence="7">Glycoside hydrolase family 9 protein</fullName>
    </submittedName>
</protein>
<dbReference type="Proteomes" id="UP000774750">
    <property type="component" value="Unassembled WGS sequence"/>
</dbReference>
<dbReference type="InterPro" id="IPR012341">
    <property type="entry name" value="6hp_glycosidase-like_sf"/>
</dbReference>
<keyword evidence="8" id="KW-1185">Reference proteome</keyword>
<dbReference type="CDD" id="cd02850">
    <property type="entry name" value="E_set_Cellulase_N"/>
    <property type="match status" value="1"/>
</dbReference>
<dbReference type="GO" id="GO:0030245">
    <property type="term" value="P:cellulose catabolic process"/>
    <property type="evidence" value="ECO:0007669"/>
    <property type="project" value="UniProtKB-KW"/>
</dbReference>
<evidence type="ECO:0000256" key="4">
    <source>
        <dbReference type="ARBA" id="ARBA00023326"/>
    </source>
</evidence>
<dbReference type="InterPro" id="IPR013783">
    <property type="entry name" value="Ig-like_fold"/>
</dbReference>
<comment type="similarity">
    <text evidence="1">Belongs to the glycosyl hydrolase 9 (cellulase E) family.</text>
</comment>
<organism evidence="7 8">
    <name type="scientific">Merdimmobilis hominis</name>
    <dbReference type="NCBI Taxonomy" id="2897707"/>
    <lineage>
        <taxon>Bacteria</taxon>
        <taxon>Bacillati</taxon>
        <taxon>Bacillota</taxon>
        <taxon>Clostridia</taxon>
        <taxon>Eubacteriales</taxon>
        <taxon>Oscillospiraceae</taxon>
        <taxon>Merdimmobilis</taxon>
    </lineage>
</organism>
<dbReference type="Gene3D" id="2.60.40.10">
    <property type="entry name" value="Immunoglobulins"/>
    <property type="match status" value="1"/>
</dbReference>
<gene>
    <name evidence="7" type="ORF">H6A12_04730</name>
</gene>
<dbReference type="SUPFAM" id="SSF48208">
    <property type="entry name" value="Six-hairpin glycosidases"/>
    <property type="match status" value="1"/>
</dbReference>
<dbReference type="InterPro" id="IPR014756">
    <property type="entry name" value="Ig_E-set"/>
</dbReference>
<dbReference type="Gene3D" id="1.50.10.10">
    <property type="match status" value="1"/>
</dbReference>
<keyword evidence="4" id="KW-0624">Polysaccharide degradation</keyword>
<dbReference type="SUPFAM" id="SSF81296">
    <property type="entry name" value="E set domains"/>
    <property type="match status" value="1"/>
</dbReference>
<evidence type="ECO:0000259" key="6">
    <source>
        <dbReference type="Pfam" id="PF02927"/>
    </source>
</evidence>
<proteinExistence type="inferred from homology"/>
<evidence type="ECO:0000313" key="8">
    <source>
        <dbReference type="Proteomes" id="UP000774750"/>
    </source>
</evidence>
<feature type="domain" description="Glycoside hydrolase family 9" evidence="5">
    <location>
        <begin position="106"/>
        <end position="520"/>
    </location>
</feature>
<comment type="caution">
    <text evidence="7">The sequence shown here is derived from an EMBL/GenBank/DDBJ whole genome shotgun (WGS) entry which is preliminary data.</text>
</comment>
<reference evidence="7" key="1">
    <citation type="submission" date="2020-08" db="EMBL/GenBank/DDBJ databases">
        <authorList>
            <person name="Cejkova D."/>
            <person name="Kubasova T."/>
            <person name="Jahodarova E."/>
            <person name="Rychlik I."/>
        </authorList>
    </citation>
    <scope>NUCLEOTIDE SEQUENCE</scope>
    <source>
        <strain evidence="7">An559</strain>
    </source>
</reference>
<evidence type="ECO:0000313" key="7">
    <source>
        <dbReference type="EMBL" id="MBM6920460.1"/>
    </source>
</evidence>
<dbReference type="InterPro" id="IPR008928">
    <property type="entry name" value="6-hairpin_glycosidase_sf"/>
</dbReference>
<dbReference type="RefSeq" id="WP_204445335.1">
    <property type="nucleotide sequence ID" value="NZ_JACJKY010000005.1"/>
</dbReference>
<reference evidence="7" key="2">
    <citation type="journal article" date="2021" name="Sci. Rep.">
        <title>The distribution of antibiotic resistance genes in chicken gut microbiota commensals.</title>
        <authorList>
            <person name="Juricova H."/>
            <person name="Matiasovicova J."/>
            <person name="Kubasova T."/>
            <person name="Cejkova D."/>
            <person name="Rychlik I."/>
        </authorList>
    </citation>
    <scope>NUCLEOTIDE SEQUENCE</scope>
    <source>
        <strain evidence="7">An559</strain>
    </source>
</reference>